<keyword evidence="2" id="KW-1185">Reference proteome</keyword>
<name>B5CM09_9FIRM</name>
<dbReference type="HOGENOM" id="CLU_3296030_0_0_9"/>
<reference evidence="1 2" key="1">
    <citation type="submission" date="2008-08" db="EMBL/GenBank/DDBJ databases">
        <title>Draft genome sequence of Ruminococcus lactaris ATCC 29176.</title>
        <authorList>
            <person name="Sudarsanam P."/>
            <person name="Ley R."/>
            <person name="Guruge J."/>
            <person name="Turnbaugh P.J."/>
            <person name="Mahowald M."/>
            <person name="Liep D."/>
            <person name="Gordon J."/>
        </authorList>
    </citation>
    <scope>NUCLEOTIDE SEQUENCE [LARGE SCALE GENOMIC DNA]</scope>
    <source>
        <strain evidence="1 2">ATCC 29176</strain>
    </source>
</reference>
<protein>
    <submittedName>
        <fullName evidence="1">Uncharacterized protein</fullName>
    </submittedName>
</protein>
<gene>
    <name evidence="1" type="ORF">RUMLAC_00483</name>
</gene>
<evidence type="ECO:0000313" key="1">
    <source>
        <dbReference type="EMBL" id="EDY33727.1"/>
    </source>
</evidence>
<proteinExistence type="predicted"/>
<dbReference type="Proteomes" id="UP000003254">
    <property type="component" value="Unassembled WGS sequence"/>
</dbReference>
<dbReference type="AlphaFoldDB" id="B5CM09"/>
<organism evidence="1 2">
    <name type="scientific">[Ruminococcus] lactaris ATCC 29176</name>
    <dbReference type="NCBI Taxonomy" id="471875"/>
    <lineage>
        <taxon>Bacteria</taxon>
        <taxon>Bacillati</taxon>
        <taxon>Bacillota</taxon>
        <taxon>Clostridia</taxon>
        <taxon>Lachnospirales</taxon>
        <taxon>Lachnospiraceae</taxon>
        <taxon>Mediterraneibacter</taxon>
    </lineage>
</organism>
<accession>B5CM09</accession>
<dbReference type="EMBL" id="ABOU02000017">
    <property type="protein sequence ID" value="EDY33727.1"/>
    <property type="molecule type" value="Genomic_DNA"/>
</dbReference>
<evidence type="ECO:0000313" key="2">
    <source>
        <dbReference type="Proteomes" id="UP000003254"/>
    </source>
</evidence>
<sequence>MLTSRANRFSVHPGSFSYQAIQDELPAAGSLYTRSSLFSY</sequence>
<reference evidence="1 2" key="2">
    <citation type="submission" date="2008-08" db="EMBL/GenBank/DDBJ databases">
        <authorList>
            <person name="Fulton L."/>
            <person name="Clifton S."/>
            <person name="Fulton B."/>
            <person name="Xu J."/>
            <person name="Minx P."/>
            <person name="Pepin K.H."/>
            <person name="Johnson M."/>
            <person name="Bhonagiri V."/>
            <person name="Nash W.E."/>
            <person name="Mardis E.R."/>
            <person name="Wilson R.K."/>
        </authorList>
    </citation>
    <scope>NUCLEOTIDE SEQUENCE [LARGE SCALE GENOMIC DNA]</scope>
    <source>
        <strain evidence="1 2">ATCC 29176</strain>
    </source>
</reference>
<comment type="caution">
    <text evidence="1">The sequence shown here is derived from an EMBL/GenBank/DDBJ whole genome shotgun (WGS) entry which is preliminary data.</text>
</comment>